<reference evidence="2" key="1">
    <citation type="submission" date="2014-09" db="EMBL/GenBank/DDBJ databases">
        <authorList>
            <person name="Magalhaes I.L.F."/>
            <person name="Oliveira U."/>
            <person name="Santos F.R."/>
            <person name="Vidigal T.H.D.A."/>
            <person name="Brescovit A.D."/>
            <person name="Santos A.J."/>
        </authorList>
    </citation>
    <scope>NUCLEOTIDE SEQUENCE</scope>
    <source>
        <tissue evidence="2">Shoot tissue taken approximately 20 cm above the soil surface</tissue>
    </source>
</reference>
<dbReference type="EMBL" id="GBRH01171486">
    <property type="protein sequence ID" value="JAE26410.1"/>
    <property type="molecule type" value="Transcribed_RNA"/>
</dbReference>
<dbReference type="AlphaFoldDB" id="A0A0A9GMQ0"/>
<reference evidence="2" key="2">
    <citation type="journal article" date="2015" name="Data Brief">
        <title>Shoot transcriptome of the giant reed, Arundo donax.</title>
        <authorList>
            <person name="Barrero R.A."/>
            <person name="Guerrero F.D."/>
            <person name="Moolhuijzen P."/>
            <person name="Goolsby J.A."/>
            <person name="Tidwell J."/>
            <person name="Bellgard S.E."/>
            <person name="Bellgard M.I."/>
        </authorList>
    </citation>
    <scope>NUCLEOTIDE SEQUENCE</scope>
    <source>
        <tissue evidence="2">Shoot tissue taken approximately 20 cm above the soil surface</tissue>
    </source>
</reference>
<organism evidence="2">
    <name type="scientific">Arundo donax</name>
    <name type="common">Giant reed</name>
    <name type="synonym">Donax arundinaceus</name>
    <dbReference type="NCBI Taxonomy" id="35708"/>
    <lineage>
        <taxon>Eukaryota</taxon>
        <taxon>Viridiplantae</taxon>
        <taxon>Streptophyta</taxon>
        <taxon>Embryophyta</taxon>
        <taxon>Tracheophyta</taxon>
        <taxon>Spermatophyta</taxon>
        <taxon>Magnoliopsida</taxon>
        <taxon>Liliopsida</taxon>
        <taxon>Poales</taxon>
        <taxon>Poaceae</taxon>
        <taxon>PACMAD clade</taxon>
        <taxon>Arundinoideae</taxon>
        <taxon>Arundineae</taxon>
        <taxon>Arundo</taxon>
    </lineage>
</organism>
<proteinExistence type="predicted"/>
<feature type="region of interest" description="Disordered" evidence="1">
    <location>
        <begin position="1"/>
        <end position="25"/>
    </location>
</feature>
<name>A0A0A9GMQ0_ARUDO</name>
<evidence type="ECO:0000256" key="1">
    <source>
        <dbReference type="SAM" id="MobiDB-lite"/>
    </source>
</evidence>
<sequence length="25" mass="2548">MPRPTNGNPSSPPAPAPPWDSMAAT</sequence>
<accession>A0A0A9GMQ0</accession>
<protein>
    <submittedName>
        <fullName evidence="2">Uncharacterized protein</fullName>
    </submittedName>
</protein>
<evidence type="ECO:0000313" key="2">
    <source>
        <dbReference type="EMBL" id="JAE26410.1"/>
    </source>
</evidence>